<dbReference type="PANTHER" id="PTHR13789:SF261">
    <property type="entry name" value="HYDROXYLASE, PUTATIVE (AFU_ORTHOLOGUE AFUA_7G00590)-RELATED"/>
    <property type="match status" value="1"/>
</dbReference>
<dbReference type="PANTHER" id="PTHR13789">
    <property type="entry name" value="MONOOXYGENASE"/>
    <property type="match status" value="1"/>
</dbReference>
<reference evidence="5 6" key="1">
    <citation type="journal article" date="2012" name="BMC Genomics">
        <title>Tools to kill: Genome of one of the most destructive plant pathogenic fungi Macrophomina phaseolina.</title>
        <authorList>
            <person name="Islam M.S."/>
            <person name="Haque M.S."/>
            <person name="Islam M.M."/>
            <person name="Emdad E.M."/>
            <person name="Halim A."/>
            <person name="Hossen Q.M.M."/>
            <person name="Hossain M.Z."/>
            <person name="Ahmed B."/>
            <person name="Rahim S."/>
            <person name="Rahman M.S."/>
            <person name="Alam M.M."/>
            <person name="Hou S."/>
            <person name="Wan X."/>
            <person name="Saito J.A."/>
            <person name="Alam M."/>
        </authorList>
    </citation>
    <scope>NUCLEOTIDE SEQUENCE [LARGE SCALE GENOMIC DNA]</scope>
    <source>
        <strain evidence="5 6">MS6</strain>
    </source>
</reference>
<accession>K2RQM7</accession>
<dbReference type="InterPro" id="IPR036188">
    <property type="entry name" value="FAD/NAD-bd_sf"/>
</dbReference>
<evidence type="ECO:0000256" key="3">
    <source>
        <dbReference type="ARBA" id="ARBA00023033"/>
    </source>
</evidence>
<feature type="region of interest" description="Disordered" evidence="4">
    <location>
        <begin position="101"/>
        <end position="126"/>
    </location>
</feature>
<dbReference type="GO" id="GO:0004497">
    <property type="term" value="F:monooxygenase activity"/>
    <property type="evidence" value="ECO:0007669"/>
    <property type="project" value="UniProtKB-KW"/>
</dbReference>
<comment type="similarity">
    <text evidence="1">Belongs to the paxM FAD-dependent monooxygenase family.</text>
</comment>
<dbReference type="EMBL" id="AHHD01000449">
    <property type="protein sequence ID" value="EKG12489.1"/>
    <property type="molecule type" value="Genomic_DNA"/>
</dbReference>
<dbReference type="SUPFAM" id="SSF51905">
    <property type="entry name" value="FAD/NAD(P)-binding domain"/>
    <property type="match status" value="1"/>
</dbReference>
<dbReference type="VEuPathDB" id="FungiDB:MPH_10359"/>
<dbReference type="InterPro" id="IPR050493">
    <property type="entry name" value="FAD-dep_Monooxygenase_BioMet"/>
</dbReference>
<dbReference type="Gene3D" id="3.50.50.60">
    <property type="entry name" value="FAD/NAD(P)-binding domain"/>
    <property type="match status" value="1"/>
</dbReference>
<keyword evidence="3" id="KW-0503">Monooxygenase</keyword>
<protein>
    <submittedName>
        <fullName evidence="5">Zeaxanthin epoxidase, putative</fullName>
    </submittedName>
</protein>
<feature type="compositionally biased region" description="Basic and acidic residues" evidence="4">
    <location>
        <begin position="101"/>
        <end position="114"/>
    </location>
</feature>
<keyword evidence="2" id="KW-0560">Oxidoreductase</keyword>
<gene>
    <name evidence="5" type="ORF">MPH_10359</name>
</gene>
<organism evidence="5 6">
    <name type="scientific">Macrophomina phaseolina (strain MS6)</name>
    <name type="common">Charcoal rot fungus</name>
    <dbReference type="NCBI Taxonomy" id="1126212"/>
    <lineage>
        <taxon>Eukaryota</taxon>
        <taxon>Fungi</taxon>
        <taxon>Dikarya</taxon>
        <taxon>Ascomycota</taxon>
        <taxon>Pezizomycotina</taxon>
        <taxon>Dothideomycetes</taxon>
        <taxon>Dothideomycetes incertae sedis</taxon>
        <taxon>Botryosphaeriales</taxon>
        <taxon>Botryosphaeriaceae</taxon>
        <taxon>Macrophomina</taxon>
    </lineage>
</organism>
<evidence type="ECO:0000256" key="1">
    <source>
        <dbReference type="ARBA" id="ARBA00007992"/>
    </source>
</evidence>
<dbReference type="STRING" id="1126212.K2RQM7"/>
<dbReference type="Proteomes" id="UP000007129">
    <property type="component" value="Unassembled WGS sequence"/>
</dbReference>
<evidence type="ECO:0000256" key="2">
    <source>
        <dbReference type="ARBA" id="ARBA00023002"/>
    </source>
</evidence>
<proteinExistence type="inferred from homology"/>
<evidence type="ECO:0000313" key="5">
    <source>
        <dbReference type="EMBL" id="EKG12489.1"/>
    </source>
</evidence>
<dbReference type="HOGENOM" id="CLU_1865488_0_0_1"/>
<dbReference type="InParanoid" id="K2RQM7"/>
<dbReference type="AlphaFoldDB" id="K2RQM7"/>
<name>K2RQM7_MACPH</name>
<sequence length="137" mass="15230">MTTSRSLISLIWRSYRPGSVAVLRCSVTLPILSCHVRFPPLRWSFAGHLLTRVAVMGQGAAQAVEDACTLAALLPLGTVAEDVSKRLEVYEKARKERADWVQDFTRKRGRDPSGKDGPVPTRKSGPFFFFLQQGWPG</sequence>
<comment type="caution">
    <text evidence="5">The sequence shown here is derived from an EMBL/GenBank/DDBJ whole genome shotgun (WGS) entry which is preliminary data.</text>
</comment>
<evidence type="ECO:0000256" key="4">
    <source>
        <dbReference type="SAM" id="MobiDB-lite"/>
    </source>
</evidence>
<evidence type="ECO:0000313" key="6">
    <source>
        <dbReference type="Proteomes" id="UP000007129"/>
    </source>
</evidence>